<dbReference type="GO" id="GO:0005739">
    <property type="term" value="C:mitochondrion"/>
    <property type="evidence" value="ECO:0007669"/>
    <property type="project" value="UniProtKB-SubCell"/>
</dbReference>
<dbReference type="InterPro" id="IPR011332">
    <property type="entry name" value="Ribosomal_zn-bd"/>
</dbReference>
<keyword evidence="6" id="KW-0687">Ribonucleoprotein</keyword>
<protein>
    <recommendedName>
        <fullName evidence="7">Large ribosomal subunit protein bL33m</fullName>
    </recommendedName>
    <alternativeName>
        <fullName evidence="8">39S ribosomal protein L33, mitochondrial</fullName>
    </alternativeName>
</protein>
<dbReference type="InterPro" id="IPR052008">
    <property type="entry name" value="Mitoribosomal_protein_bL33"/>
</dbReference>
<dbReference type="NCBIfam" id="TIGR01023">
    <property type="entry name" value="rpmG_bact"/>
    <property type="match status" value="1"/>
</dbReference>
<name>A0A8C4LSL5_EQUAS</name>
<dbReference type="InterPro" id="IPR038584">
    <property type="entry name" value="Ribosomal_bL33_sf"/>
</dbReference>
<organism evidence="10">
    <name type="scientific">Equus asinus asinus</name>
    <dbReference type="NCBI Taxonomy" id="83772"/>
    <lineage>
        <taxon>Eukaryota</taxon>
        <taxon>Metazoa</taxon>
        <taxon>Chordata</taxon>
        <taxon>Craniata</taxon>
        <taxon>Vertebrata</taxon>
        <taxon>Euteleostomi</taxon>
        <taxon>Mammalia</taxon>
        <taxon>Eutheria</taxon>
        <taxon>Laurasiatheria</taxon>
        <taxon>Perissodactyla</taxon>
        <taxon>Equidae</taxon>
        <taxon>Equus</taxon>
    </lineage>
</organism>
<evidence type="ECO:0000256" key="5">
    <source>
        <dbReference type="ARBA" id="ARBA00023128"/>
    </source>
</evidence>
<evidence type="ECO:0000256" key="1">
    <source>
        <dbReference type="ARBA" id="ARBA00004173"/>
    </source>
</evidence>
<accession>A0A8C4LSL5</accession>
<dbReference type="Gene3D" id="2.20.28.120">
    <property type="entry name" value="Ribosomal protein L33"/>
    <property type="match status" value="1"/>
</dbReference>
<sequence>QSPSPKRKETPTSSATKAKHAAREEHRREAGSRAEVDTGAAGRGRGCRRLPDVLFRNRSVPRKQLLVEGFWSFYGDCGGPVAMFLSAVSFAKSKSKTILVKMVSQAGTGFSFNTKRSRLREKLTLLHYDPVVRKKVLFVEQKKIRSL</sequence>
<dbReference type="GO" id="GO:0006412">
    <property type="term" value="P:translation"/>
    <property type="evidence" value="ECO:0007669"/>
    <property type="project" value="InterPro"/>
</dbReference>
<feature type="compositionally biased region" description="Basic and acidic residues" evidence="9">
    <location>
        <begin position="1"/>
        <end position="10"/>
    </location>
</feature>
<dbReference type="FunFam" id="2.20.28.120:FF:000005">
    <property type="entry name" value="39S ribosomal protein L33, mitochondrial"/>
    <property type="match status" value="1"/>
</dbReference>
<proteinExistence type="inferred from homology"/>
<reference evidence="10" key="1">
    <citation type="submission" date="2023-03" db="UniProtKB">
        <authorList>
            <consortium name="Ensembl"/>
        </authorList>
    </citation>
    <scope>IDENTIFICATION</scope>
</reference>
<evidence type="ECO:0000256" key="2">
    <source>
        <dbReference type="ARBA" id="ARBA00007596"/>
    </source>
</evidence>
<feature type="compositionally biased region" description="Basic and acidic residues" evidence="9">
    <location>
        <begin position="21"/>
        <end position="36"/>
    </location>
</feature>
<dbReference type="Ensembl" id="ENSEAST00005014116.1">
    <property type="protein sequence ID" value="ENSEASP00005012987.1"/>
    <property type="gene ID" value="ENSEASG00005009073.1"/>
</dbReference>
<dbReference type="GO" id="GO:0003735">
    <property type="term" value="F:structural constituent of ribosome"/>
    <property type="evidence" value="ECO:0007669"/>
    <property type="project" value="InterPro"/>
</dbReference>
<keyword evidence="4" id="KW-0689">Ribosomal protein</keyword>
<dbReference type="SUPFAM" id="SSF57829">
    <property type="entry name" value="Zn-binding ribosomal proteins"/>
    <property type="match status" value="1"/>
</dbReference>
<dbReference type="GO" id="GO:0005840">
    <property type="term" value="C:ribosome"/>
    <property type="evidence" value="ECO:0007669"/>
    <property type="project" value="UniProtKB-KW"/>
</dbReference>
<dbReference type="OMA" id="FWSFYGD"/>
<evidence type="ECO:0000256" key="4">
    <source>
        <dbReference type="ARBA" id="ARBA00022980"/>
    </source>
</evidence>
<evidence type="ECO:0000313" key="10">
    <source>
        <dbReference type="Ensembl" id="ENSEASP00005012987.1"/>
    </source>
</evidence>
<evidence type="ECO:0000256" key="8">
    <source>
        <dbReference type="ARBA" id="ARBA00035436"/>
    </source>
</evidence>
<feature type="region of interest" description="Disordered" evidence="9">
    <location>
        <begin position="1"/>
        <end position="47"/>
    </location>
</feature>
<evidence type="ECO:0000256" key="6">
    <source>
        <dbReference type="ARBA" id="ARBA00023274"/>
    </source>
</evidence>
<comment type="similarity">
    <text evidence="2">Belongs to the bacterial ribosomal protein bL33 family.</text>
</comment>
<evidence type="ECO:0000256" key="3">
    <source>
        <dbReference type="ARBA" id="ARBA00022946"/>
    </source>
</evidence>
<dbReference type="PANTHER" id="PTHR47037">
    <property type="entry name" value="39S RIBOSOMAL PROTEIN L33, MITOCHONDRIAL"/>
    <property type="match status" value="1"/>
</dbReference>
<keyword evidence="3" id="KW-0809">Transit peptide</keyword>
<dbReference type="GO" id="GO:1990904">
    <property type="term" value="C:ribonucleoprotein complex"/>
    <property type="evidence" value="ECO:0007669"/>
    <property type="project" value="UniProtKB-KW"/>
</dbReference>
<dbReference type="AlphaFoldDB" id="A0A8C4LSL5"/>
<comment type="subcellular location">
    <subcellularLocation>
        <location evidence="1">Mitochondrion</location>
    </subcellularLocation>
</comment>
<dbReference type="InterPro" id="IPR001705">
    <property type="entry name" value="Ribosomal_bL33"/>
</dbReference>
<dbReference type="PANTHER" id="PTHR47037:SF1">
    <property type="entry name" value="LARGE RIBOSOMAL SUBUNIT PROTEIN BL33M"/>
    <property type="match status" value="1"/>
</dbReference>
<evidence type="ECO:0000256" key="9">
    <source>
        <dbReference type="SAM" id="MobiDB-lite"/>
    </source>
</evidence>
<evidence type="ECO:0000256" key="7">
    <source>
        <dbReference type="ARBA" id="ARBA00035275"/>
    </source>
</evidence>
<keyword evidence="5" id="KW-0496">Mitochondrion</keyword>
<dbReference type="Pfam" id="PF00471">
    <property type="entry name" value="Ribosomal_L33"/>
    <property type="match status" value="1"/>
</dbReference>